<dbReference type="SUPFAM" id="SSF55729">
    <property type="entry name" value="Acyl-CoA N-acyltransferases (Nat)"/>
    <property type="match status" value="1"/>
</dbReference>
<dbReference type="InterPro" id="IPR016181">
    <property type="entry name" value="Acyl_CoA_acyltransferase"/>
</dbReference>
<feature type="domain" description="BioF2-like acetyltransferase" evidence="1">
    <location>
        <begin position="163"/>
        <end position="304"/>
    </location>
</feature>
<keyword evidence="2" id="KW-0808">Transferase</keyword>
<dbReference type="InterPro" id="IPR038740">
    <property type="entry name" value="BioF2-like_GNAT_dom"/>
</dbReference>
<dbReference type="Proteomes" id="UP000199161">
    <property type="component" value="Unassembled WGS sequence"/>
</dbReference>
<organism evidence="2 3">
    <name type="scientific">Natronobacterium haloterrestre</name>
    <name type="common">Halobiforma haloterrestris</name>
    <dbReference type="NCBI Taxonomy" id="148448"/>
    <lineage>
        <taxon>Archaea</taxon>
        <taxon>Methanobacteriati</taxon>
        <taxon>Methanobacteriota</taxon>
        <taxon>Stenosarchaea group</taxon>
        <taxon>Halobacteria</taxon>
        <taxon>Halobacteriales</taxon>
        <taxon>Natrialbaceae</taxon>
        <taxon>Natronobacterium</taxon>
    </lineage>
</organism>
<dbReference type="GO" id="GO:0016740">
    <property type="term" value="F:transferase activity"/>
    <property type="evidence" value="ECO:0007669"/>
    <property type="project" value="UniProtKB-KW"/>
</dbReference>
<dbReference type="RefSeq" id="WP_089786590.1">
    <property type="nucleotide sequence ID" value="NZ_FOKW01000003.1"/>
</dbReference>
<dbReference type="InterPro" id="IPR050644">
    <property type="entry name" value="PG_Glycine_Bridge_Synth"/>
</dbReference>
<accession>A0A1I1F0E8</accession>
<dbReference type="Pfam" id="PF13480">
    <property type="entry name" value="Acetyltransf_6"/>
    <property type="match status" value="1"/>
</dbReference>
<proteinExistence type="predicted"/>
<evidence type="ECO:0000259" key="1">
    <source>
        <dbReference type="Pfam" id="PF13480"/>
    </source>
</evidence>
<dbReference type="PANTHER" id="PTHR36174">
    <property type="entry name" value="LIPID II:GLYCINE GLYCYLTRANSFERASE"/>
    <property type="match status" value="1"/>
</dbReference>
<name>A0A1I1F0E8_NATHA</name>
<keyword evidence="3" id="KW-1185">Reference proteome</keyword>
<evidence type="ECO:0000313" key="2">
    <source>
        <dbReference type="EMBL" id="SFB92794.1"/>
    </source>
</evidence>
<dbReference type="PANTHER" id="PTHR36174:SF1">
    <property type="entry name" value="LIPID II:GLYCINE GLYCYLTRANSFERASE"/>
    <property type="match status" value="1"/>
</dbReference>
<dbReference type="AlphaFoldDB" id="A0A1I1F0E8"/>
<protein>
    <submittedName>
        <fullName evidence="2">Acetyltransferase (GNAT) domain-containing protein</fullName>
    </submittedName>
</protein>
<evidence type="ECO:0000313" key="3">
    <source>
        <dbReference type="Proteomes" id="UP000199161"/>
    </source>
</evidence>
<reference evidence="3" key="1">
    <citation type="submission" date="2016-10" db="EMBL/GenBank/DDBJ databases">
        <authorList>
            <person name="Varghese N."/>
            <person name="Submissions S."/>
        </authorList>
    </citation>
    <scope>NUCLEOTIDE SEQUENCE [LARGE SCALE GENOMIC DNA]</scope>
    <source>
        <strain evidence="3">DSM 13078</strain>
    </source>
</reference>
<dbReference type="EMBL" id="FOKW01000003">
    <property type="protein sequence ID" value="SFB92794.1"/>
    <property type="molecule type" value="Genomic_DNA"/>
</dbReference>
<dbReference type="OrthoDB" id="140543at2157"/>
<sequence length="339" mass="38498">MDIERLDLERWDDALPRSGFEVFHDPDALAVLDAHTDAELRLYGAFKGQQAVGLLPVFVDENAVGRTVFSPPVSMGVPRLGPIIDPNSPKRRKWERINAELAEGVLEDVEADRRSTLFRMTCPVGYDDPRPYGWNDLSVEPQFTYVVDLEGCSDLEDAMAGFSKSLRNEMRRYDDVDLTIEMEGIDAALRIYDDVVDQYAEYDDEAPMTPQFLRDLLVTLDDDRWRTYVARTPDGEYKSGILTLFSNDLAYYWQGGVTASYEHVSVNNLLHRRILEDVVTDPDLESVEGYDLVGANTERLCEYKGKFNGELRPYYVVESSGLEMQLAKSAYQRVSGSLK</sequence>
<dbReference type="Gene3D" id="3.40.630.30">
    <property type="match status" value="1"/>
</dbReference>
<gene>
    <name evidence="2" type="ORF">SAMN05444422_10386</name>
</gene>